<reference evidence="1" key="1">
    <citation type="submission" date="2020-10" db="EMBL/GenBank/DDBJ databases">
        <authorList>
            <person name="Gilroy R."/>
        </authorList>
    </citation>
    <scope>NUCLEOTIDE SEQUENCE</scope>
    <source>
        <strain evidence="1">D5-748</strain>
    </source>
</reference>
<dbReference type="AlphaFoldDB" id="A0A9D9ED05"/>
<name>A0A9D9ED05_9BACT</name>
<gene>
    <name evidence="1" type="ORF">IAC23_00115</name>
</gene>
<dbReference type="Pfam" id="PF20140">
    <property type="entry name" value="DUF6530"/>
    <property type="match status" value="1"/>
</dbReference>
<reference evidence="1" key="2">
    <citation type="journal article" date="2021" name="PeerJ">
        <title>Extensive microbial diversity within the chicken gut microbiome revealed by metagenomics and culture.</title>
        <authorList>
            <person name="Gilroy R."/>
            <person name="Ravi A."/>
            <person name="Getino M."/>
            <person name="Pursley I."/>
            <person name="Horton D.L."/>
            <person name="Alikhan N.F."/>
            <person name="Baker D."/>
            <person name="Gharbi K."/>
            <person name="Hall N."/>
            <person name="Watson M."/>
            <person name="Adriaenssens E.M."/>
            <person name="Foster-Nyarko E."/>
            <person name="Jarju S."/>
            <person name="Secka A."/>
            <person name="Antonio M."/>
            <person name="Oren A."/>
            <person name="Chaudhuri R.R."/>
            <person name="La Ragione R."/>
            <person name="Hildebrand F."/>
            <person name="Pallen M.J."/>
        </authorList>
    </citation>
    <scope>NUCLEOTIDE SEQUENCE</scope>
    <source>
        <strain evidence="1">D5-748</strain>
    </source>
</reference>
<proteinExistence type="predicted"/>
<dbReference type="Proteomes" id="UP000823619">
    <property type="component" value="Unassembled WGS sequence"/>
</dbReference>
<dbReference type="EMBL" id="JADIMO010000005">
    <property type="protein sequence ID" value="MBO8444095.1"/>
    <property type="molecule type" value="Genomic_DNA"/>
</dbReference>
<evidence type="ECO:0000313" key="1">
    <source>
        <dbReference type="EMBL" id="MBO8444095.1"/>
    </source>
</evidence>
<dbReference type="InterPro" id="IPR045352">
    <property type="entry name" value="DUF6530"/>
</dbReference>
<sequence length="139" mass="15784">MPTPTHLTHKPITSVDDYSQHDGQYANKTDVQSLTIGKAQYNGNEISAKVFRQVNGKWSRQSEELPLHRIFDLGTTTLKSILMSANIPQPLTTLNVCAVQPNELQSILSYYKANRSILLPKLQELQILLNYFMNEEPKL</sequence>
<accession>A0A9D9ED05</accession>
<protein>
    <submittedName>
        <fullName evidence="1">Uncharacterized protein</fullName>
    </submittedName>
</protein>
<comment type="caution">
    <text evidence="1">The sequence shown here is derived from an EMBL/GenBank/DDBJ whole genome shotgun (WGS) entry which is preliminary data.</text>
</comment>
<organism evidence="1 2">
    <name type="scientific">Candidatus Cryptobacteroides merdavium</name>
    <dbReference type="NCBI Taxonomy" id="2840769"/>
    <lineage>
        <taxon>Bacteria</taxon>
        <taxon>Pseudomonadati</taxon>
        <taxon>Bacteroidota</taxon>
        <taxon>Bacteroidia</taxon>
        <taxon>Bacteroidales</taxon>
        <taxon>Candidatus Cryptobacteroides</taxon>
    </lineage>
</organism>
<evidence type="ECO:0000313" key="2">
    <source>
        <dbReference type="Proteomes" id="UP000823619"/>
    </source>
</evidence>